<dbReference type="EMBL" id="LN899823">
    <property type="protein sequence ID" value="CUV25006.1"/>
    <property type="molecule type" value="Genomic_DNA"/>
</dbReference>
<gene>
    <name evidence="5" type="ORF">RD1301_v1_2570003</name>
    <name evidence="2" type="ORF">RUN1744_v1_800065</name>
    <name evidence="3" type="ORF">TD1301_v1_120066</name>
    <name evidence="4" type="ORF">TF3108_v1_860003</name>
</gene>
<organism evidence="3">
    <name type="scientific">Ralstonia solanacearum</name>
    <name type="common">Pseudomonas solanacearum</name>
    <dbReference type="NCBI Taxonomy" id="305"/>
    <lineage>
        <taxon>Bacteria</taxon>
        <taxon>Pseudomonadati</taxon>
        <taxon>Pseudomonadota</taxon>
        <taxon>Betaproteobacteria</taxon>
        <taxon>Burkholderiales</taxon>
        <taxon>Burkholderiaceae</taxon>
        <taxon>Ralstonia</taxon>
        <taxon>Ralstonia solanacearum species complex</taxon>
    </lineage>
</organism>
<sequence>MSASAKDAGRKPLIDFTAHATQ</sequence>
<evidence type="ECO:0000313" key="5">
    <source>
        <dbReference type="EMBL" id="CUV62696.1"/>
    </source>
</evidence>
<evidence type="ECO:0000313" key="2">
    <source>
        <dbReference type="EMBL" id="CUV25006.1"/>
    </source>
</evidence>
<evidence type="ECO:0000256" key="1">
    <source>
        <dbReference type="SAM" id="MobiDB-lite"/>
    </source>
</evidence>
<accession>A0A0S4VDE3</accession>
<dbReference type="EMBL" id="LN899826">
    <property type="protein sequence ID" value="CUV41824.1"/>
    <property type="molecule type" value="Genomic_DNA"/>
</dbReference>
<dbReference type="EMBL" id="LN899822">
    <property type="protein sequence ID" value="CUV62696.1"/>
    <property type="molecule type" value="Genomic_DNA"/>
</dbReference>
<reference evidence="3" key="1">
    <citation type="submission" date="2015-10" db="EMBL/GenBank/DDBJ databases">
        <authorList>
            <person name="Gilbert D.G."/>
        </authorList>
    </citation>
    <scope>NUCLEOTIDE SEQUENCE</scope>
    <source>
        <strain evidence="3">Phyl III-seqv23</strain>
    </source>
</reference>
<protein>
    <submittedName>
        <fullName evidence="3">Hypothethical protein</fullName>
    </submittedName>
</protein>
<dbReference type="EMBL" id="LN899825">
    <property type="protein sequence ID" value="CUV32656.1"/>
    <property type="molecule type" value="Genomic_DNA"/>
</dbReference>
<name>A0A0S4VDE3_RALSL</name>
<evidence type="ECO:0000313" key="4">
    <source>
        <dbReference type="EMBL" id="CUV41824.1"/>
    </source>
</evidence>
<proteinExistence type="predicted"/>
<dbReference type="AlphaFoldDB" id="A0A0S4VDE3"/>
<feature type="region of interest" description="Disordered" evidence="1">
    <location>
        <begin position="1"/>
        <end position="22"/>
    </location>
</feature>
<evidence type="ECO:0000313" key="3">
    <source>
        <dbReference type="EMBL" id="CUV32656.1"/>
    </source>
</evidence>